<proteinExistence type="inferred from homology"/>
<feature type="domain" description="ABC transporter" evidence="6">
    <location>
        <begin position="6"/>
        <end position="235"/>
    </location>
</feature>
<evidence type="ECO:0000256" key="5">
    <source>
        <dbReference type="ARBA" id="ARBA00022840"/>
    </source>
</evidence>
<dbReference type="SUPFAM" id="SSF52540">
    <property type="entry name" value="P-loop containing nucleoside triphosphate hydrolases"/>
    <property type="match status" value="1"/>
</dbReference>
<evidence type="ECO:0000256" key="3">
    <source>
        <dbReference type="ARBA" id="ARBA00022458"/>
    </source>
</evidence>
<evidence type="ECO:0000256" key="4">
    <source>
        <dbReference type="ARBA" id="ARBA00022741"/>
    </source>
</evidence>
<dbReference type="InterPro" id="IPR027417">
    <property type="entry name" value="P-loop_NTPase"/>
</dbReference>
<dbReference type="InterPro" id="IPR050763">
    <property type="entry name" value="ABC_transporter_ATP-binding"/>
</dbReference>
<dbReference type="PANTHER" id="PTHR42711">
    <property type="entry name" value="ABC TRANSPORTER ATP-BINDING PROTEIN"/>
    <property type="match status" value="1"/>
</dbReference>
<keyword evidence="3" id="KW-0536">Nodulation</keyword>
<dbReference type="SMART" id="SM00382">
    <property type="entry name" value="AAA"/>
    <property type="match status" value="1"/>
</dbReference>
<dbReference type="EMBL" id="CADCWN010000386">
    <property type="protein sequence ID" value="CAA9589919.1"/>
    <property type="molecule type" value="Genomic_DNA"/>
</dbReference>
<evidence type="ECO:0000256" key="1">
    <source>
        <dbReference type="ARBA" id="ARBA00005417"/>
    </source>
</evidence>
<dbReference type="PROSITE" id="PS50893">
    <property type="entry name" value="ABC_TRANSPORTER_2"/>
    <property type="match status" value="1"/>
</dbReference>
<dbReference type="Gene3D" id="3.40.50.300">
    <property type="entry name" value="P-loop containing nucleotide triphosphate hydrolases"/>
    <property type="match status" value="1"/>
</dbReference>
<keyword evidence="2" id="KW-0813">Transport</keyword>
<evidence type="ECO:0000259" key="6">
    <source>
        <dbReference type="PROSITE" id="PS50893"/>
    </source>
</evidence>
<name>A0A6J4VX32_9BACT</name>
<dbReference type="AlphaFoldDB" id="A0A6J4VX32"/>
<dbReference type="PANTHER" id="PTHR42711:SF5">
    <property type="entry name" value="ABC TRANSPORTER ATP-BINDING PROTEIN NATA"/>
    <property type="match status" value="1"/>
</dbReference>
<dbReference type="InterPro" id="IPR003439">
    <property type="entry name" value="ABC_transporter-like_ATP-bd"/>
</dbReference>
<dbReference type="GO" id="GO:0005524">
    <property type="term" value="F:ATP binding"/>
    <property type="evidence" value="ECO:0007669"/>
    <property type="project" value="UniProtKB-KW"/>
</dbReference>
<organism evidence="7">
    <name type="scientific">uncultured Thermomicrobiales bacterium</name>
    <dbReference type="NCBI Taxonomy" id="1645740"/>
    <lineage>
        <taxon>Bacteria</taxon>
        <taxon>Pseudomonadati</taxon>
        <taxon>Thermomicrobiota</taxon>
        <taxon>Thermomicrobia</taxon>
        <taxon>Thermomicrobiales</taxon>
        <taxon>environmental samples</taxon>
    </lineage>
</organism>
<keyword evidence="5 7" id="KW-0067">ATP-binding</keyword>
<dbReference type="Pfam" id="PF00005">
    <property type="entry name" value="ABC_tran"/>
    <property type="match status" value="1"/>
</dbReference>
<gene>
    <name evidence="7" type="ORF">AVDCRST_MAG18-4804</name>
</gene>
<comment type="similarity">
    <text evidence="1">Belongs to the ABC transporter superfamily.</text>
</comment>
<reference evidence="7" key="1">
    <citation type="submission" date="2020-02" db="EMBL/GenBank/DDBJ databases">
        <authorList>
            <person name="Meier V. D."/>
        </authorList>
    </citation>
    <scope>NUCLEOTIDE SEQUENCE</scope>
    <source>
        <strain evidence="7">AVDCRST_MAG18</strain>
    </source>
</reference>
<sequence length="319" mass="34442">MGPLAIETIGLTRHFAGRAAVDDLTLTIPAGKVFGFLGPNGAGKTTTVRMLTALIAPLGGTACVAGYRLGENDEALRRAVGILTETPGLYDRLSARQNLTFFAQLYDLDSRKAAMQTERYLRTLELWGRRDDPVGGFSRGMRQKLAIARALLHEPEVVFLDEPTVGLDPEASKIVRDFVRELRAEGRTIFLTTHNLADADELCDLIGIFQGRLLHLDTPAGLRAELFGEGTRITLAGDAAPWVPTTEALSFVRSAAATGDLLTVALDAPDDQNPTLVAALVATGAPVRYVTPQEHTLEEVYLQLLGNARETRQLVGAGR</sequence>
<evidence type="ECO:0000256" key="2">
    <source>
        <dbReference type="ARBA" id="ARBA00022448"/>
    </source>
</evidence>
<evidence type="ECO:0000313" key="7">
    <source>
        <dbReference type="EMBL" id="CAA9589919.1"/>
    </source>
</evidence>
<dbReference type="CDD" id="cd03230">
    <property type="entry name" value="ABC_DR_subfamily_A"/>
    <property type="match status" value="1"/>
</dbReference>
<accession>A0A6J4VX32</accession>
<dbReference type="InterPro" id="IPR003593">
    <property type="entry name" value="AAA+_ATPase"/>
</dbReference>
<keyword evidence="4" id="KW-0547">Nucleotide-binding</keyword>
<dbReference type="GO" id="GO:0016887">
    <property type="term" value="F:ATP hydrolysis activity"/>
    <property type="evidence" value="ECO:0007669"/>
    <property type="project" value="InterPro"/>
</dbReference>
<protein>
    <submittedName>
        <fullName evidence="7">Efflux ABC transporter, ATP-binding protein</fullName>
    </submittedName>
</protein>